<feature type="compositionally biased region" description="Basic and acidic residues" evidence="1">
    <location>
        <begin position="20"/>
        <end position="29"/>
    </location>
</feature>
<feature type="non-terminal residue" evidence="2">
    <location>
        <position position="85"/>
    </location>
</feature>
<evidence type="ECO:0000313" key="3">
    <source>
        <dbReference type="Proteomes" id="UP000295157"/>
    </source>
</evidence>
<dbReference type="InterPro" id="IPR006764">
    <property type="entry name" value="SAM_dep_MeTrfase_SAV2177_type"/>
</dbReference>
<dbReference type="Proteomes" id="UP000295157">
    <property type="component" value="Unassembled WGS sequence"/>
</dbReference>
<organism evidence="2 3">
    <name type="scientific">Nonomuraea longispora</name>
    <dbReference type="NCBI Taxonomy" id="1848320"/>
    <lineage>
        <taxon>Bacteria</taxon>
        <taxon>Bacillati</taxon>
        <taxon>Actinomycetota</taxon>
        <taxon>Actinomycetes</taxon>
        <taxon>Streptosporangiales</taxon>
        <taxon>Streptosporangiaceae</taxon>
        <taxon>Nonomuraea</taxon>
    </lineage>
</organism>
<dbReference type="EMBL" id="SMJZ01000409">
    <property type="protein sequence ID" value="TDB93090.1"/>
    <property type="molecule type" value="Genomic_DNA"/>
</dbReference>
<evidence type="ECO:0000313" key="2">
    <source>
        <dbReference type="EMBL" id="TDB93090.1"/>
    </source>
</evidence>
<name>A0A4R4MBZ5_9ACTN</name>
<reference evidence="2 3" key="1">
    <citation type="submission" date="2019-02" db="EMBL/GenBank/DDBJ databases">
        <title>Draft genome sequences of novel Actinobacteria.</title>
        <authorList>
            <person name="Sahin N."/>
            <person name="Ay H."/>
            <person name="Saygin H."/>
        </authorList>
    </citation>
    <scope>NUCLEOTIDE SEQUENCE [LARGE SCALE GENOMIC DNA]</scope>
    <source>
        <strain evidence="2 3">KC201</strain>
    </source>
</reference>
<proteinExistence type="predicted"/>
<dbReference type="Pfam" id="PF04672">
    <property type="entry name" value="Methyltransf_19"/>
    <property type="match status" value="1"/>
</dbReference>
<dbReference type="RefSeq" id="WP_181957936.1">
    <property type="nucleotide sequence ID" value="NZ_SMJZ01000409.1"/>
</dbReference>
<keyword evidence="3" id="KW-1185">Reference proteome</keyword>
<dbReference type="AlphaFoldDB" id="A0A4R4MBZ5"/>
<gene>
    <name evidence="2" type="ORF">E1267_43565</name>
</gene>
<evidence type="ECO:0000256" key="1">
    <source>
        <dbReference type="SAM" id="MobiDB-lite"/>
    </source>
</evidence>
<feature type="region of interest" description="Disordered" evidence="1">
    <location>
        <begin position="1"/>
        <end position="57"/>
    </location>
</feature>
<dbReference type="InterPro" id="IPR029063">
    <property type="entry name" value="SAM-dependent_MTases_sf"/>
</dbReference>
<accession>A0A4R4MBZ5</accession>
<sequence>MDSARVEGGNGSRPTTPAKRQPDAERNASHGEQAVSVDADLLGHRRRFPTGSPPVGAAVPNVARMYDFWLGGKDFYEVDREAAAM</sequence>
<comment type="caution">
    <text evidence="2">The sequence shown here is derived from an EMBL/GenBank/DDBJ whole genome shotgun (WGS) entry which is preliminary data.</text>
</comment>
<dbReference type="Gene3D" id="3.40.50.150">
    <property type="entry name" value="Vaccinia Virus protein VP39"/>
    <property type="match status" value="1"/>
</dbReference>
<evidence type="ECO:0008006" key="4">
    <source>
        <dbReference type="Google" id="ProtNLM"/>
    </source>
</evidence>
<protein>
    <recommendedName>
        <fullName evidence="4">SAM-dependent methyltransferase</fullName>
    </recommendedName>
</protein>